<dbReference type="GO" id="GO:0043328">
    <property type="term" value="P:protein transport to vacuole involved in ubiquitin-dependent protein catabolic process via the multivesicular body sorting pathway"/>
    <property type="evidence" value="ECO:0007669"/>
    <property type="project" value="TreeGrafter"/>
</dbReference>
<dbReference type="InterPro" id="IPR014041">
    <property type="entry name" value="ESCRT-II_cplx_Vps25-sub_N"/>
</dbReference>
<comment type="subcellular location">
    <subcellularLocation>
        <location evidence="1">Cytoplasm</location>
    </subcellularLocation>
</comment>
<dbReference type="GO" id="GO:0000814">
    <property type="term" value="C:ESCRT II complex"/>
    <property type="evidence" value="ECO:0007669"/>
    <property type="project" value="InterPro"/>
</dbReference>
<dbReference type="SUPFAM" id="SSF46785">
    <property type="entry name" value="Winged helix' DNA-binding domain"/>
    <property type="match status" value="2"/>
</dbReference>
<evidence type="ECO:0000256" key="3">
    <source>
        <dbReference type="ARBA" id="ARBA00017934"/>
    </source>
</evidence>
<keyword evidence="6" id="KW-0653">Protein transport</keyword>
<dbReference type="Proteomes" id="UP000268162">
    <property type="component" value="Unassembled WGS sequence"/>
</dbReference>
<dbReference type="EMBL" id="ML002321">
    <property type="protein sequence ID" value="RKP38865.1"/>
    <property type="molecule type" value="Genomic_DNA"/>
</dbReference>
<proteinExistence type="inferred from homology"/>
<sequence length="184" mass="21407">MDSPTSFQFPPVYDFPPFFTRQPTLSTWQDQAKQWQTLVLNYCRHQRQFRLTLSEAANSELFNNTAIGRKLPLAAIHEVIQLMVDQGRAEWLDDKKTSRNQCLIYWHSPEEWADLIYQWIQDRALNNSVLTLYELTHDDLSQGAEFHGMDALMLRRVLSTLVSKGKAQVFHNDEAANEAGVKFF</sequence>
<comment type="similarity">
    <text evidence="2">Belongs to the VPS25 family.</text>
</comment>
<dbReference type="GO" id="GO:0016236">
    <property type="term" value="P:macroautophagy"/>
    <property type="evidence" value="ECO:0007669"/>
    <property type="project" value="UniProtKB-ARBA"/>
</dbReference>
<keyword evidence="9" id="KW-1185">Reference proteome</keyword>
<dbReference type="InterPro" id="IPR008570">
    <property type="entry name" value="ESCRT-II_cplx_Vps25-sub"/>
</dbReference>
<dbReference type="STRING" id="215637.A0A4P9ZYN0"/>
<dbReference type="PANTHER" id="PTHR13149">
    <property type="entry name" value="VACUOLAR PROTEIN SORTING-ASSOCIATED PROTEIN VPS25"/>
    <property type="match status" value="1"/>
</dbReference>
<accession>A0A4P9ZYN0</accession>
<evidence type="ECO:0000256" key="6">
    <source>
        <dbReference type="ARBA" id="ARBA00022927"/>
    </source>
</evidence>
<evidence type="ECO:0000256" key="7">
    <source>
        <dbReference type="ARBA" id="ARBA00030094"/>
    </source>
</evidence>
<dbReference type="Pfam" id="PF05871">
    <property type="entry name" value="ESCRT-II"/>
    <property type="match status" value="1"/>
</dbReference>
<gene>
    <name evidence="8" type="ORF">BJ085DRAFT_27593</name>
</gene>
<dbReference type="Gene3D" id="1.10.10.570">
    <property type="entry name" value="Winged helix' DNA-binding domain. Chain C. Domain 1"/>
    <property type="match status" value="1"/>
</dbReference>
<evidence type="ECO:0000313" key="9">
    <source>
        <dbReference type="Proteomes" id="UP000268162"/>
    </source>
</evidence>
<dbReference type="FunFam" id="1.10.10.570:FF:000003">
    <property type="entry name" value="Vacuolar protein-sorting-associated protein 25"/>
    <property type="match status" value="1"/>
</dbReference>
<evidence type="ECO:0000313" key="8">
    <source>
        <dbReference type="EMBL" id="RKP38865.1"/>
    </source>
</evidence>
<dbReference type="GO" id="GO:0005198">
    <property type="term" value="F:structural molecule activity"/>
    <property type="evidence" value="ECO:0007669"/>
    <property type="project" value="TreeGrafter"/>
</dbReference>
<keyword evidence="5" id="KW-0963">Cytoplasm</keyword>
<dbReference type="PANTHER" id="PTHR13149:SF0">
    <property type="entry name" value="VACUOLAR PROTEIN-SORTING-ASSOCIATED PROTEIN 25"/>
    <property type="match status" value="1"/>
</dbReference>
<dbReference type="Gene3D" id="1.10.10.10">
    <property type="entry name" value="Winged helix-like DNA-binding domain superfamily/Winged helix DNA-binding domain"/>
    <property type="match status" value="1"/>
</dbReference>
<dbReference type="InterPro" id="IPR036388">
    <property type="entry name" value="WH-like_DNA-bd_sf"/>
</dbReference>
<evidence type="ECO:0000256" key="2">
    <source>
        <dbReference type="ARBA" id="ARBA00009674"/>
    </source>
</evidence>
<dbReference type="AlphaFoldDB" id="A0A4P9ZYN0"/>
<name>A0A4P9ZYN0_9FUNG</name>
<evidence type="ECO:0000256" key="4">
    <source>
        <dbReference type="ARBA" id="ARBA00022448"/>
    </source>
</evidence>
<dbReference type="InterPro" id="IPR036390">
    <property type="entry name" value="WH_DNA-bd_sf"/>
</dbReference>
<dbReference type="GO" id="GO:0042803">
    <property type="term" value="F:protein homodimerization activity"/>
    <property type="evidence" value="ECO:0007669"/>
    <property type="project" value="TreeGrafter"/>
</dbReference>
<reference evidence="9" key="1">
    <citation type="journal article" date="2018" name="Nat. Microbiol.">
        <title>Leveraging single-cell genomics to expand the fungal tree of life.</title>
        <authorList>
            <person name="Ahrendt S.R."/>
            <person name="Quandt C.A."/>
            <person name="Ciobanu D."/>
            <person name="Clum A."/>
            <person name="Salamov A."/>
            <person name="Andreopoulos B."/>
            <person name="Cheng J.F."/>
            <person name="Woyke T."/>
            <person name="Pelin A."/>
            <person name="Henrissat B."/>
            <person name="Reynolds N.K."/>
            <person name="Benny G.L."/>
            <person name="Smith M.E."/>
            <person name="James T.Y."/>
            <person name="Grigoriev I.V."/>
        </authorList>
    </citation>
    <scope>NUCLEOTIDE SEQUENCE [LARGE SCALE GENOMIC DNA]</scope>
    <source>
        <strain evidence="9">RSA 468</strain>
    </source>
</reference>
<keyword evidence="4" id="KW-0813">Transport</keyword>
<protein>
    <recommendedName>
        <fullName evidence="3">Vacuolar protein-sorting-associated protein 25</fullName>
    </recommendedName>
    <alternativeName>
        <fullName evidence="7">ESCRT-II complex subunit VPS25</fullName>
    </alternativeName>
</protein>
<evidence type="ECO:0000256" key="1">
    <source>
        <dbReference type="ARBA" id="ARBA00004496"/>
    </source>
</evidence>
<evidence type="ECO:0000256" key="5">
    <source>
        <dbReference type="ARBA" id="ARBA00022490"/>
    </source>
</evidence>
<dbReference type="FunFam" id="1.10.10.10:FF:000141">
    <property type="entry name" value="vacuolar protein-sorting-associated protein 25"/>
    <property type="match status" value="1"/>
</dbReference>
<organism evidence="8 9">
    <name type="scientific">Dimargaris cristalligena</name>
    <dbReference type="NCBI Taxonomy" id="215637"/>
    <lineage>
        <taxon>Eukaryota</taxon>
        <taxon>Fungi</taxon>
        <taxon>Fungi incertae sedis</taxon>
        <taxon>Zoopagomycota</taxon>
        <taxon>Kickxellomycotina</taxon>
        <taxon>Dimargaritomycetes</taxon>
        <taxon>Dimargaritales</taxon>
        <taxon>Dimargaritaceae</taxon>
        <taxon>Dimargaris</taxon>
    </lineage>
</organism>